<reference evidence="4" key="4">
    <citation type="journal article" date="2015" name="G3 (Bethesda)">
        <title>Genome sequences of three phytopathogenic species of the Magnaporthaceae family of fungi.</title>
        <authorList>
            <person name="Okagaki L.H."/>
            <person name="Nunes C.C."/>
            <person name="Sailsbery J."/>
            <person name="Clay B."/>
            <person name="Brown D."/>
            <person name="John T."/>
            <person name="Oh Y."/>
            <person name="Young N."/>
            <person name="Fitzgerald M."/>
            <person name="Haas B.J."/>
            <person name="Zeng Q."/>
            <person name="Young S."/>
            <person name="Adiconis X."/>
            <person name="Fan L."/>
            <person name="Levin J.Z."/>
            <person name="Mitchell T.K."/>
            <person name="Okubara P.A."/>
            <person name="Farman M.L."/>
            <person name="Kohn L.M."/>
            <person name="Birren B."/>
            <person name="Ma L.-J."/>
            <person name="Dean R.A."/>
        </authorList>
    </citation>
    <scope>NUCLEOTIDE SEQUENCE</scope>
    <source>
        <strain evidence="4">ATCC 64411 / 73-15</strain>
    </source>
</reference>
<evidence type="ECO:0000256" key="1">
    <source>
        <dbReference type="SAM" id="MobiDB-lite"/>
    </source>
</evidence>
<dbReference type="VEuPathDB" id="FungiDB:MAPG_05487"/>
<reference evidence="3" key="2">
    <citation type="submission" date="2010-05" db="EMBL/GenBank/DDBJ databases">
        <title>The Genome Sequence of Magnaporthe poae strain ATCC 64411.</title>
        <authorList>
            <consortium name="The Broad Institute Genome Sequencing Platform"/>
            <consortium name="Broad Institute Genome Sequencing Center for Infectious Disease"/>
            <person name="Ma L.-J."/>
            <person name="Dead R."/>
            <person name="Young S."/>
            <person name="Zeng Q."/>
            <person name="Koehrsen M."/>
            <person name="Alvarado L."/>
            <person name="Berlin A."/>
            <person name="Chapman S.B."/>
            <person name="Chen Z."/>
            <person name="Freedman E."/>
            <person name="Gellesch M."/>
            <person name="Goldberg J."/>
            <person name="Griggs A."/>
            <person name="Gujja S."/>
            <person name="Heilman E.R."/>
            <person name="Heiman D."/>
            <person name="Hepburn T."/>
            <person name="Howarth C."/>
            <person name="Jen D."/>
            <person name="Larson L."/>
            <person name="Mehta T."/>
            <person name="Neiman D."/>
            <person name="Pearson M."/>
            <person name="Roberts A."/>
            <person name="Saif S."/>
            <person name="Shea T."/>
            <person name="Shenoy N."/>
            <person name="Sisk P."/>
            <person name="Stolte C."/>
            <person name="Sykes S."/>
            <person name="Walk T."/>
            <person name="White J."/>
            <person name="Yandava C."/>
            <person name="Haas B."/>
            <person name="Nusbaum C."/>
            <person name="Birren B."/>
        </authorList>
    </citation>
    <scope>NUCLEOTIDE SEQUENCE</scope>
    <source>
        <strain evidence="3">ATCC 64411</strain>
    </source>
</reference>
<feature type="compositionally biased region" description="Acidic residues" evidence="1">
    <location>
        <begin position="773"/>
        <end position="788"/>
    </location>
</feature>
<gene>
    <name evidence="3" type="ORF">MAPG_05487</name>
</gene>
<evidence type="ECO:0000313" key="3">
    <source>
        <dbReference type="EMBL" id="KLU86475.1"/>
    </source>
</evidence>
<dbReference type="EnsemblFungi" id="MAPG_05487T0">
    <property type="protein sequence ID" value="MAPG_05487T0"/>
    <property type="gene ID" value="MAPG_05487"/>
</dbReference>
<feature type="compositionally biased region" description="Basic and acidic residues" evidence="1">
    <location>
        <begin position="750"/>
        <end position="768"/>
    </location>
</feature>
<evidence type="ECO:0000313" key="4">
    <source>
        <dbReference type="EnsemblFungi" id="MAPG_05487T0"/>
    </source>
</evidence>
<dbReference type="InterPro" id="IPR010730">
    <property type="entry name" value="HET"/>
</dbReference>
<protein>
    <recommendedName>
        <fullName evidence="2">Heterokaryon incompatibility domain-containing protein</fullName>
    </recommendedName>
</protein>
<dbReference type="AlphaFoldDB" id="A0A0C4DZI5"/>
<dbReference type="eggNOG" id="ENOG502SICY">
    <property type="taxonomic scope" value="Eukaryota"/>
</dbReference>
<feature type="region of interest" description="Disordered" evidence="1">
    <location>
        <begin position="723"/>
        <end position="742"/>
    </location>
</feature>
<sequence>MLCDLCDGLSISCLFELAETEFSVSPYPETAYYRHHASLEDLLRSADSGCEFCQFLVACSKLTPVHLRDYRYMSEFDCFQKRKYVCDVRIALGTTYAQAEGLWDLKALDLISVQFGPLYQEIDMEFETKEEETEQLDMSGMPMPLAITVFPPDSQWIRLGENQICIGRLQIDPDQASEFNFDMILYWIDDCLENHESCPPQEPAELPTRLVCLGTEEDWSDLRLVQPPPGTKSIYLTLSHCWGGHIETILTKKNLDTFLKHIPFADLPRNFRDALVITRKLGGGYIWIDCLCIIQDSPEDWAREAGRMDDIYRNAFLTISAAASEGSKAGIFKRHSSFPGASPNPDDGADSTSPPAADQLPSCKMRVFPKSSSDNTMVLISPHIQKIDMFPKDPATQEQFSLTTCAELIEDMRAVQYESPLSRRAWTLQEEVLSPRRLMYGAKQIYWRCVCSVASADGCPGDGAVLLYGPMLHYLHNPKYQKQPAMMTRERRTALRKSYYMTVVMFVSRNITYPSDKLPAISGIAQICHPLFGGDYLAGIWSTDILYGLAWYVGREIGEESIARTGPYRAPTWSWASVDRRLYWATPEFGACECPGTTKMELLSYDVCLETPQNPYGQVTRASLRVRGYTRRLIRSRSHLWTGDVPSEWFTPESNWDDSADWAKYYKLVLDGEEVWLDLFEDELHGSNPVPNPEAEFLLLFLFAGDRYSHTCITGAGSDQAAAEEGSLAVGPDGEGPEGMSENENLKDEAAEVVVEKESSAESPDGKGLEGVNENEDLEEEAAEEVAEEAVSAGSLDGEGLESPNGGWSDGVRKNENSGDEVAEKLAEEDLPAEGPGGEGLEGVSENEASEEEAAEKEDEDTRLDLEFHFLILSRHLDAGPEAYTRVGYLYMYKGTWEDIYKFDKKELTLV</sequence>
<reference evidence="5" key="1">
    <citation type="submission" date="2010-05" db="EMBL/GenBank/DDBJ databases">
        <title>The genome sequence of Magnaporthe poae strain ATCC 64411.</title>
        <authorList>
            <person name="Ma L.-J."/>
            <person name="Dead R."/>
            <person name="Young S."/>
            <person name="Zeng Q."/>
            <person name="Koehrsen M."/>
            <person name="Alvarado L."/>
            <person name="Berlin A."/>
            <person name="Chapman S.B."/>
            <person name="Chen Z."/>
            <person name="Freedman E."/>
            <person name="Gellesch M."/>
            <person name="Goldberg J."/>
            <person name="Griggs A."/>
            <person name="Gujja S."/>
            <person name="Heilman E.R."/>
            <person name="Heiman D."/>
            <person name="Hepburn T."/>
            <person name="Howarth C."/>
            <person name="Jen D."/>
            <person name="Larson L."/>
            <person name="Mehta T."/>
            <person name="Neiman D."/>
            <person name="Pearson M."/>
            <person name="Roberts A."/>
            <person name="Saif S."/>
            <person name="Shea T."/>
            <person name="Shenoy N."/>
            <person name="Sisk P."/>
            <person name="Stolte C."/>
            <person name="Sykes S."/>
            <person name="Walk T."/>
            <person name="White J."/>
            <person name="Yandava C."/>
            <person name="Haas B."/>
            <person name="Nusbaum C."/>
            <person name="Birren B."/>
        </authorList>
    </citation>
    <scope>NUCLEOTIDE SEQUENCE [LARGE SCALE GENOMIC DNA]</scope>
    <source>
        <strain evidence="5">ATCC 64411 / 73-15</strain>
    </source>
</reference>
<dbReference type="Proteomes" id="UP000011715">
    <property type="component" value="Unassembled WGS sequence"/>
</dbReference>
<dbReference type="OrthoDB" id="5362512at2759"/>
<evidence type="ECO:0000313" key="5">
    <source>
        <dbReference type="Proteomes" id="UP000011715"/>
    </source>
</evidence>
<feature type="compositionally biased region" description="Basic and acidic residues" evidence="1">
    <location>
        <begin position="811"/>
        <end position="828"/>
    </location>
</feature>
<dbReference type="PANTHER" id="PTHR33112">
    <property type="entry name" value="DOMAIN PROTEIN, PUTATIVE-RELATED"/>
    <property type="match status" value="1"/>
</dbReference>
<dbReference type="EMBL" id="ADBL01001306">
    <property type="status" value="NOT_ANNOTATED_CDS"/>
    <property type="molecule type" value="Genomic_DNA"/>
</dbReference>
<name>A0A0C4DZI5_MAGP6</name>
<feature type="domain" description="Heterokaryon incompatibility" evidence="2">
    <location>
        <begin position="235"/>
        <end position="430"/>
    </location>
</feature>
<feature type="compositionally biased region" description="Acidic residues" evidence="1">
    <location>
        <begin position="848"/>
        <end position="861"/>
    </location>
</feature>
<dbReference type="EMBL" id="GL876969">
    <property type="protein sequence ID" value="KLU86475.1"/>
    <property type="molecule type" value="Genomic_DNA"/>
</dbReference>
<keyword evidence="5" id="KW-1185">Reference proteome</keyword>
<accession>A0A0C4DZI5</accession>
<dbReference type="Pfam" id="PF06985">
    <property type="entry name" value="HET"/>
    <property type="match status" value="1"/>
</dbReference>
<dbReference type="OMA" id="ENHESCP"/>
<evidence type="ECO:0000259" key="2">
    <source>
        <dbReference type="Pfam" id="PF06985"/>
    </source>
</evidence>
<dbReference type="PANTHER" id="PTHR33112:SF16">
    <property type="entry name" value="HETEROKARYON INCOMPATIBILITY DOMAIN-CONTAINING PROTEIN"/>
    <property type="match status" value="1"/>
</dbReference>
<reference evidence="4" key="5">
    <citation type="submission" date="2015-06" db="UniProtKB">
        <authorList>
            <consortium name="EnsemblFungi"/>
        </authorList>
    </citation>
    <scope>IDENTIFICATION</scope>
    <source>
        <strain evidence="4">ATCC 64411</strain>
    </source>
</reference>
<feature type="region of interest" description="Disordered" evidence="1">
    <location>
        <begin position="750"/>
        <end position="861"/>
    </location>
</feature>
<organism evidence="4 5">
    <name type="scientific">Magnaporthiopsis poae (strain ATCC 64411 / 73-15)</name>
    <name type="common">Kentucky bluegrass fungus</name>
    <name type="synonym">Magnaporthe poae</name>
    <dbReference type="NCBI Taxonomy" id="644358"/>
    <lineage>
        <taxon>Eukaryota</taxon>
        <taxon>Fungi</taxon>
        <taxon>Dikarya</taxon>
        <taxon>Ascomycota</taxon>
        <taxon>Pezizomycotina</taxon>
        <taxon>Sordariomycetes</taxon>
        <taxon>Sordariomycetidae</taxon>
        <taxon>Magnaporthales</taxon>
        <taxon>Magnaporthaceae</taxon>
        <taxon>Magnaporthiopsis</taxon>
    </lineage>
</organism>
<dbReference type="STRING" id="644358.A0A0C4DZI5"/>
<feature type="region of interest" description="Disordered" evidence="1">
    <location>
        <begin position="334"/>
        <end position="361"/>
    </location>
</feature>
<proteinExistence type="predicted"/>
<reference evidence="3" key="3">
    <citation type="submission" date="2011-03" db="EMBL/GenBank/DDBJ databases">
        <title>Annotation of Magnaporthe poae ATCC 64411.</title>
        <authorList>
            <person name="Ma L.-J."/>
            <person name="Dead R."/>
            <person name="Young S.K."/>
            <person name="Zeng Q."/>
            <person name="Gargeya S."/>
            <person name="Fitzgerald M."/>
            <person name="Haas B."/>
            <person name="Abouelleil A."/>
            <person name="Alvarado L."/>
            <person name="Arachchi H.M."/>
            <person name="Berlin A."/>
            <person name="Brown A."/>
            <person name="Chapman S.B."/>
            <person name="Chen Z."/>
            <person name="Dunbar C."/>
            <person name="Freedman E."/>
            <person name="Gearin G."/>
            <person name="Gellesch M."/>
            <person name="Goldberg J."/>
            <person name="Griggs A."/>
            <person name="Gujja S."/>
            <person name="Heiman D."/>
            <person name="Howarth C."/>
            <person name="Larson L."/>
            <person name="Lui A."/>
            <person name="MacDonald P.J.P."/>
            <person name="Mehta T."/>
            <person name="Montmayeur A."/>
            <person name="Murphy C."/>
            <person name="Neiman D."/>
            <person name="Pearson M."/>
            <person name="Priest M."/>
            <person name="Roberts A."/>
            <person name="Saif S."/>
            <person name="Shea T."/>
            <person name="Shenoy N."/>
            <person name="Sisk P."/>
            <person name="Stolte C."/>
            <person name="Sykes S."/>
            <person name="Yandava C."/>
            <person name="Wortman J."/>
            <person name="Nusbaum C."/>
            <person name="Birren B."/>
        </authorList>
    </citation>
    <scope>NUCLEOTIDE SEQUENCE</scope>
    <source>
        <strain evidence="3">ATCC 64411</strain>
    </source>
</reference>